<proteinExistence type="predicted"/>
<reference evidence="1" key="1">
    <citation type="submission" date="2022-03" db="EMBL/GenBank/DDBJ databases">
        <title>Genomic analyses of argali, domestic sheep and their hybrids provide insights into chromosomal evolution, heterosis and genetic basis of agronomic traits.</title>
        <authorList>
            <person name="Li M."/>
        </authorList>
    </citation>
    <scope>NUCLEOTIDE SEQUENCE</scope>
    <source>
        <strain evidence="1">CAU-MHL-2022a</strain>
        <tissue evidence="1">Skin</tissue>
    </source>
</reference>
<keyword evidence="2" id="KW-1185">Reference proteome</keyword>
<evidence type="ECO:0000313" key="2">
    <source>
        <dbReference type="Proteomes" id="UP001214576"/>
    </source>
</evidence>
<evidence type="ECO:0000313" key="1">
    <source>
        <dbReference type="EMBL" id="KAI4531407.1"/>
    </source>
</evidence>
<accession>A0AAD4TNI7</accession>
<dbReference type="EMBL" id="JAKZEL010000023">
    <property type="protein sequence ID" value="KAI4531407.1"/>
    <property type="molecule type" value="Genomic_DNA"/>
</dbReference>
<sequence>MGLVSRGAAAAGLGAWSAAARLGPPEAVPDLSRTPLAQCTAPVWQGAAVCFVLTVESFVSGKGLEPQRTLTKAKLLPARPTRVGHGELLRVGFSAG</sequence>
<dbReference type="AlphaFoldDB" id="A0AAD4TNI7"/>
<name>A0AAD4TNI7_OVIAM</name>
<organism evidence="1 2">
    <name type="scientific">Ovis ammon polii</name>
    <dbReference type="NCBI Taxonomy" id="230172"/>
    <lineage>
        <taxon>Eukaryota</taxon>
        <taxon>Metazoa</taxon>
        <taxon>Chordata</taxon>
        <taxon>Craniata</taxon>
        <taxon>Vertebrata</taxon>
        <taxon>Euteleostomi</taxon>
        <taxon>Mammalia</taxon>
        <taxon>Eutheria</taxon>
        <taxon>Laurasiatheria</taxon>
        <taxon>Artiodactyla</taxon>
        <taxon>Ruminantia</taxon>
        <taxon>Pecora</taxon>
        <taxon>Bovidae</taxon>
        <taxon>Caprinae</taxon>
        <taxon>Ovis</taxon>
    </lineage>
</organism>
<dbReference type="Proteomes" id="UP001214576">
    <property type="component" value="Unassembled WGS sequence"/>
</dbReference>
<comment type="caution">
    <text evidence="1">The sequence shown here is derived from an EMBL/GenBank/DDBJ whole genome shotgun (WGS) entry which is preliminary data.</text>
</comment>
<gene>
    <name evidence="1" type="ORF">MG293_017921</name>
</gene>
<protein>
    <submittedName>
        <fullName evidence="1">Uncharacterized protein</fullName>
    </submittedName>
</protein>